<feature type="transmembrane region" description="Helical" evidence="1">
    <location>
        <begin position="7"/>
        <end position="31"/>
    </location>
</feature>
<proteinExistence type="predicted"/>
<accession>A0A5J4UNY6</accession>
<evidence type="ECO:0000256" key="1">
    <source>
        <dbReference type="SAM" id="Phobius"/>
    </source>
</evidence>
<dbReference type="AlphaFoldDB" id="A0A5J4UNY6"/>
<protein>
    <submittedName>
        <fullName evidence="2">Uncharacterized protein</fullName>
    </submittedName>
</protein>
<comment type="caution">
    <text evidence="2">The sequence shown here is derived from an EMBL/GenBank/DDBJ whole genome shotgun (WGS) entry which is preliminary data.</text>
</comment>
<gene>
    <name evidence="2" type="ORF">EZS28_032773</name>
</gene>
<sequence>MIIAVKLTLPIIIPTIYRILGYSFFLCGDYSENDTLPSSARSKGEDFRRTALFLSIIVLFDFVLNIFFCPVFREICKVKFVQDQAILKDKNTIVAPILSEQEQASDLLTVHFQKLSINSVKLVSSEQGLFMNFNTPMITARTPVTTTVEQPELVDQIGKFLQSEQQSTLKNIERQLTTRQTVSERTQILLTKVLEAMSSLQTSEINFRTTNIFDQQNGEARRREIQCPSQLPITSVPVLDEVLDSKLCPIDKILQRGQALSLYNFRIGEGILAQCMRTATRKFSNRCTQFVDPKLKGSRNNAFRKIA</sequence>
<evidence type="ECO:0000313" key="3">
    <source>
        <dbReference type="Proteomes" id="UP000324800"/>
    </source>
</evidence>
<dbReference type="Proteomes" id="UP000324800">
    <property type="component" value="Unassembled WGS sequence"/>
</dbReference>
<evidence type="ECO:0000313" key="2">
    <source>
        <dbReference type="EMBL" id="KAA6371701.1"/>
    </source>
</evidence>
<reference evidence="2 3" key="1">
    <citation type="submission" date="2019-03" db="EMBL/GenBank/DDBJ databases">
        <title>Single cell metagenomics reveals metabolic interactions within the superorganism composed of flagellate Streblomastix strix and complex community of Bacteroidetes bacteria on its surface.</title>
        <authorList>
            <person name="Treitli S.C."/>
            <person name="Kolisko M."/>
            <person name="Husnik F."/>
            <person name="Keeling P."/>
            <person name="Hampl V."/>
        </authorList>
    </citation>
    <scope>NUCLEOTIDE SEQUENCE [LARGE SCALE GENOMIC DNA]</scope>
    <source>
        <strain evidence="2">ST1C</strain>
    </source>
</reference>
<feature type="transmembrane region" description="Helical" evidence="1">
    <location>
        <begin position="51"/>
        <end position="72"/>
    </location>
</feature>
<dbReference type="EMBL" id="SNRW01014230">
    <property type="protein sequence ID" value="KAA6371701.1"/>
    <property type="molecule type" value="Genomic_DNA"/>
</dbReference>
<keyword evidence="1" id="KW-0472">Membrane</keyword>
<keyword evidence="1" id="KW-0812">Transmembrane</keyword>
<keyword evidence="1" id="KW-1133">Transmembrane helix</keyword>
<name>A0A5J4UNY6_9EUKA</name>
<organism evidence="2 3">
    <name type="scientific">Streblomastix strix</name>
    <dbReference type="NCBI Taxonomy" id="222440"/>
    <lineage>
        <taxon>Eukaryota</taxon>
        <taxon>Metamonada</taxon>
        <taxon>Preaxostyla</taxon>
        <taxon>Oxymonadida</taxon>
        <taxon>Streblomastigidae</taxon>
        <taxon>Streblomastix</taxon>
    </lineage>
</organism>